<evidence type="ECO:0000256" key="3">
    <source>
        <dbReference type="ARBA" id="ARBA00023082"/>
    </source>
</evidence>
<dbReference type="GO" id="GO:0016987">
    <property type="term" value="F:sigma factor activity"/>
    <property type="evidence" value="ECO:0007669"/>
    <property type="project" value="UniProtKB-KW"/>
</dbReference>
<sequence>MTEELEELAARAASGDKTVLPQLLQAIRPQVQRRVAKFLPYREDAEEAVQDTLLQVANKVHTFKGTGSFAGWVTIVATNQARQTYRSLKRRAVEQSAEVLPESVDPRTTSVIAGSRLDLLEALEALESSHPQLVQPLVLRDLGALSYAEIADELDVPLGTVKARIHQARKAVAERLTVR</sequence>
<dbReference type="InterPro" id="IPR013324">
    <property type="entry name" value="RNA_pol_sigma_r3/r4-like"/>
</dbReference>
<feature type="domain" description="RNA polymerase sigma factor 70 region 4 type 2" evidence="7">
    <location>
        <begin position="132"/>
        <end position="171"/>
    </location>
</feature>
<dbReference type="InterPro" id="IPR013325">
    <property type="entry name" value="RNA_pol_sigma_r2"/>
</dbReference>
<dbReference type="Gene3D" id="1.10.1740.10">
    <property type="match status" value="1"/>
</dbReference>
<evidence type="ECO:0000313" key="8">
    <source>
        <dbReference type="EMBL" id="RZU15530.1"/>
    </source>
</evidence>
<dbReference type="SUPFAM" id="SSF88659">
    <property type="entry name" value="Sigma3 and sigma4 domains of RNA polymerase sigma factors"/>
    <property type="match status" value="1"/>
</dbReference>
<protein>
    <submittedName>
        <fullName evidence="8">RNA polymerase sigma-70 factor (ECF subfamily)</fullName>
    </submittedName>
</protein>
<keyword evidence="4" id="KW-0238">DNA-binding</keyword>
<proteinExistence type="inferred from homology"/>
<keyword evidence="3" id="KW-0731">Sigma factor</keyword>
<dbReference type="Proteomes" id="UP000292027">
    <property type="component" value="Unassembled WGS sequence"/>
</dbReference>
<feature type="domain" description="RNA polymerase sigma-70 region 2" evidence="6">
    <location>
        <begin position="24"/>
        <end position="91"/>
    </location>
</feature>
<evidence type="ECO:0000256" key="5">
    <source>
        <dbReference type="ARBA" id="ARBA00023163"/>
    </source>
</evidence>
<dbReference type="InterPro" id="IPR013249">
    <property type="entry name" value="RNA_pol_sigma70_r4_t2"/>
</dbReference>
<accession>A0A4Q7WYD2</accession>
<evidence type="ECO:0000259" key="7">
    <source>
        <dbReference type="Pfam" id="PF08281"/>
    </source>
</evidence>
<dbReference type="PANTHER" id="PTHR43133">
    <property type="entry name" value="RNA POLYMERASE ECF-TYPE SIGMA FACTO"/>
    <property type="match status" value="1"/>
</dbReference>
<evidence type="ECO:0000313" key="9">
    <source>
        <dbReference type="Proteomes" id="UP000292027"/>
    </source>
</evidence>
<keyword evidence="2" id="KW-0805">Transcription regulation</keyword>
<evidence type="ECO:0000259" key="6">
    <source>
        <dbReference type="Pfam" id="PF04542"/>
    </source>
</evidence>
<dbReference type="EMBL" id="SHKR01000012">
    <property type="protein sequence ID" value="RZU15530.1"/>
    <property type="molecule type" value="Genomic_DNA"/>
</dbReference>
<keyword evidence="9" id="KW-1185">Reference proteome</keyword>
<dbReference type="GO" id="GO:0006352">
    <property type="term" value="P:DNA-templated transcription initiation"/>
    <property type="evidence" value="ECO:0007669"/>
    <property type="project" value="InterPro"/>
</dbReference>
<dbReference type="SUPFAM" id="SSF88946">
    <property type="entry name" value="Sigma2 domain of RNA polymerase sigma factors"/>
    <property type="match status" value="1"/>
</dbReference>
<comment type="similarity">
    <text evidence="1">Belongs to the sigma-70 factor family. ECF subfamily.</text>
</comment>
<dbReference type="OrthoDB" id="5244716at2"/>
<dbReference type="GO" id="GO:0003677">
    <property type="term" value="F:DNA binding"/>
    <property type="evidence" value="ECO:0007669"/>
    <property type="project" value="UniProtKB-KW"/>
</dbReference>
<evidence type="ECO:0000256" key="1">
    <source>
        <dbReference type="ARBA" id="ARBA00010641"/>
    </source>
</evidence>
<evidence type="ECO:0000256" key="4">
    <source>
        <dbReference type="ARBA" id="ARBA00023125"/>
    </source>
</evidence>
<organism evidence="8 9">
    <name type="scientific">Kribbella rubisoli</name>
    <dbReference type="NCBI Taxonomy" id="3075929"/>
    <lineage>
        <taxon>Bacteria</taxon>
        <taxon>Bacillati</taxon>
        <taxon>Actinomycetota</taxon>
        <taxon>Actinomycetes</taxon>
        <taxon>Propionibacteriales</taxon>
        <taxon>Kribbellaceae</taxon>
        <taxon>Kribbella</taxon>
    </lineage>
</organism>
<name>A0A4Q7WYD2_9ACTN</name>
<dbReference type="AlphaFoldDB" id="A0A4Q7WYD2"/>
<dbReference type="InterPro" id="IPR039425">
    <property type="entry name" value="RNA_pol_sigma-70-like"/>
</dbReference>
<dbReference type="PANTHER" id="PTHR43133:SF8">
    <property type="entry name" value="RNA POLYMERASE SIGMA FACTOR HI_1459-RELATED"/>
    <property type="match status" value="1"/>
</dbReference>
<dbReference type="NCBIfam" id="TIGR02937">
    <property type="entry name" value="sigma70-ECF"/>
    <property type="match status" value="1"/>
</dbReference>
<dbReference type="InterPro" id="IPR036388">
    <property type="entry name" value="WH-like_DNA-bd_sf"/>
</dbReference>
<comment type="caution">
    <text evidence="8">The sequence shown here is derived from an EMBL/GenBank/DDBJ whole genome shotgun (WGS) entry which is preliminary data.</text>
</comment>
<dbReference type="InterPro" id="IPR014284">
    <property type="entry name" value="RNA_pol_sigma-70_dom"/>
</dbReference>
<gene>
    <name evidence="8" type="ORF">EV645_3068</name>
</gene>
<dbReference type="Gene3D" id="1.10.10.10">
    <property type="entry name" value="Winged helix-like DNA-binding domain superfamily/Winged helix DNA-binding domain"/>
    <property type="match status" value="1"/>
</dbReference>
<dbReference type="RefSeq" id="WP_130444182.1">
    <property type="nucleotide sequence ID" value="NZ_SHKR01000012.1"/>
</dbReference>
<dbReference type="InterPro" id="IPR007627">
    <property type="entry name" value="RNA_pol_sigma70_r2"/>
</dbReference>
<dbReference type="Pfam" id="PF08281">
    <property type="entry name" value="Sigma70_r4_2"/>
    <property type="match status" value="1"/>
</dbReference>
<dbReference type="Pfam" id="PF04542">
    <property type="entry name" value="Sigma70_r2"/>
    <property type="match status" value="1"/>
</dbReference>
<keyword evidence="5" id="KW-0804">Transcription</keyword>
<reference evidence="8 9" key="1">
    <citation type="journal article" date="2015" name="Stand. Genomic Sci.">
        <title>Genomic Encyclopedia of Bacterial and Archaeal Type Strains, Phase III: the genomes of soil and plant-associated and newly described type strains.</title>
        <authorList>
            <person name="Whitman W.B."/>
            <person name="Woyke T."/>
            <person name="Klenk H.P."/>
            <person name="Zhou Y."/>
            <person name="Lilburn T.G."/>
            <person name="Beck B.J."/>
            <person name="De Vos P."/>
            <person name="Vandamme P."/>
            <person name="Eisen J.A."/>
            <person name="Garrity G."/>
            <person name="Hugenholtz P."/>
            <person name="Kyrpides N.C."/>
        </authorList>
    </citation>
    <scope>NUCLEOTIDE SEQUENCE [LARGE SCALE GENOMIC DNA]</scope>
    <source>
        <strain evidence="8 9">VKM Ac-2540</strain>
    </source>
</reference>
<evidence type="ECO:0000256" key="2">
    <source>
        <dbReference type="ARBA" id="ARBA00023015"/>
    </source>
</evidence>